<evidence type="ECO:0000256" key="1">
    <source>
        <dbReference type="ARBA" id="ARBA00007958"/>
    </source>
</evidence>
<dbReference type="NCBIfam" id="TIGR01509">
    <property type="entry name" value="HAD-SF-IA-v3"/>
    <property type="match status" value="1"/>
</dbReference>
<dbReference type="GO" id="GO:0005829">
    <property type="term" value="C:cytosol"/>
    <property type="evidence" value="ECO:0007669"/>
    <property type="project" value="TreeGrafter"/>
</dbReference>
<dbReference type="GeneID" id="56077108"/>
<organism evidence="2 3">
    <name type="scientific">Halosimplex rubrum</name>
    <dbReference type="NCBI Taxonomy" id="869889"/>
    <lineage>
        <taxon>Archaea</taxon>
        <taxon>Methanobacteriati</taxon>
        <taxon>Methanobacteriota</taxon>
        <taxon>Stenosarchaea group</taxon>
        <taxon>Halobacteria</taxon>
        <taxon>Halobacteriales</taxon>
        <taxon>Haloarculaceae</taxon>
        <taxon>Halosimplex</taxon>
    </lineage>
</organism>
<evidence type="ECO:0000313" key="2">
    <source>
        <dbReference type="EMBL" id="QLH76620.1"/>
    </source>
</evidence>
<dbReference type="InterPro" id="IPR036412">
    <property type="entry name" value="HAD-like_sf"/>
</dbReference>
<accession>A0A7D5P7V2</accession>
<dbReference type="RefSeq" id="WP_179910556.1">
    <property type="nucleotide sequence ID" value="NZ_CP058910.1"/>
</dbReference>
<gene>
    <name evidence="2" type="ORF">HZS55_04555</name>
</gene>
<dbReference type="SFLD" id="SFLDS00003">
    <property type="entry name" value="Haloacid_Dehalogenase"/>
    <property type="match status" value="1"/>
</dbReference>
<proteinExistence type="inferred from homology"/>
<dbReference type="PRINTS" id="PR00413">
    <property type="entry name" value="HADHALOGNASE"/>
</dbReference>
<dbReference type="EMBL" id="CP058910">
    <property type="protein sequence ID" value="QLH76620.1"/>
    <property type="molecule type" value="Genomic_DNA"/>
</dbReference>
<dbReference type="KEGG" id="hrr:HZS55_04555"/>
<reference evidence="2 3" key="1">
    <citation type="submission" date="2020-07" db="EMBL/GenBank/DDBJ databases">
        <title>Halosimplex pelagicum sp. nov. and Halosimplex rubrum sp. nov., isolated from salted brown alga Laminaria, and emended description of the genus Halosimplex.</title>
        <authorList>
            <person name="Cui H."/>
        </authorList>
    </citation>
    <scope>NUCLEOTIDE SEQUENCE [LARGE SCALE GENOMIC DNA]</scope>
    <source>
        <strain evidence="2 3">R27</strain>
    </source>
</reference>
<dbReference type="PANTHER" id="PTHR43434:SF1">
    <property type="entry name" value="PHOSPHOGLYCOLATE PHOSPHATASE"/>
    <property type="match status" value="1"/>
</dbReference>
<keyword evidence="3" id="KW-1185">Reference proteome</keyword>
<dbReference type="InterPro" id="IPR041492">
    <property type="entry name" value="HAD_2"/>
</dbReference>
<dbReference type="InterPro" id="IPR006439">
    <property type="entry name" value="HAD-SF_hydro_IA"/>
</dbReference>
<dbReference type="GO" id="GO:0006281">
    <property type="term" value="P:DNA repair"/>
    <property type="evidence" value="ECO:0007669"/>
    <property type="project" value="TreeGrafter"/>
</dbReference>
<dbReference type="PANTHER" id="PTHR43434">
    <property type="entry name" value="PHOSPHOGLYCOLATE PHOSPHATASE"/>
    <property type="match status" value="1"/>
</dbReference>
<sequence>MDAVCFDMDGVVVDSEDYWHPYEREQLLPLVGLEDLDLDEITGMNYREIYDYLAETYEIEADRGEFLGWYEETATAIYGEEVALLADGDELLAELRERGVTVALVSSSPHDWIDVVLDRFGLDFDAVVSADAFDGPGKPEPGVYEHAAERIGVDPVETVAVEDSLHGIESAGRAGMHVVGFRHGAADETDRSGADYVADSPNDLREHLLARADGD</sequence>
<dbReference type="InterPro" id="IPR023198">
    <property type="entry name" value="PGP-like_dom2"/>
</dbReference>
<dbReference type="InterPro" id="IPR050155">
    <property type="entry name" value="HAD-like_hydrolase_sf"/>
</dbReference>
<name>A0A7D5P7V2_9EURY</name>
<evidence type="ECO:0000313" key="3">
    <source>
        <dbReference type="Proteomes" id="UP000509667"/>
    </source>
</evidence>
<dbReference type="Gene3D" id="1.10.150.240">
    <property type="entry name" value="Putative phosphatase, domain 2"/>
    <property type="match status" value="1"/>
</dbReference>
<comment type="similarity">
    <text evidence="1">Belongs to the HAD-like hydrolase superfamily.</text>
</comment>
<dbReference type="SFLD" id="SFLDG01129">
    <property type="entry name" value="C1.5:_HAD__Beta-PGM__Phosphata"/>
    <property type="match status" value="1"/>
</dbReference>
<dbReference type="Pfam" id="PF13419">
    <property type="entry name" value="HAD_2"/>
    <property type="match status" value="1"/>
</dbReference>
<dbReference type="SFLD" id="SFLDG01135">
    <property type="entry name" value="C1.5.6:_HAD__Beta-PGM__Phospha"/>
    <property type="match status" value="1"/>
</dbReference>
<protein>
    <submittedName>
        <fullName evidence="2">HAD family phosphatase</fullName>
    </submittedName>
</protein>
<dbReference type="Gene3D" id="3.40.50.1000">
    <property type="entry name" value="HAD superfamily/HAD-like"/>
    <property type="match status" value="1"/>
</dbReference>
<dbReference type="OrthoDB" id="372285at2157"/>
<dbReference type="AlphaFoldDB" id="A0A7D5P7V2"/>
<dbReference type="InterPro" id="IPR023214">
    <property type="entry name" value="HAD_sf"/>
</dbReference>
<dbReference type="GO" id="GO:0008967">
    <property type="term" value="F:phosphoglycolate phosphatase activity"/>
    <property type="evidence" value="ECO:0007669"/>
    <property type="project" value="TreeGrafter"/>
</dbReference>
<dbReference type="SUPFAM" id="SSF56784">
    <property type="entry name" value="HAD-like"/>
    <property type="match status" value="1"/>
</dbReference>
<dbReference type="NCBIfam" id="TIGR01549">
    <property type="entry name" value="HAD-SF-IA-v1"/>
    <property type="match status" value="1"/>
</dbReference>
<dbReference type="Proteomes" id="UP000509667">
    <property type="component" value="Chromosome"/>
</dbReference>